<protein>
    <submittedName>
        <fullName evidence="1">Ribbon-helix-helix protein, copG family</fullName>
    </submittedName>
</protein>
<gene>
    <name evidence="1" type="ordered locus">Desti_4011</name>
</gene>
<dbReference type="STRING" id="706587.Desti_4011"/>
<evidence type="ECO:0000313" key="2">
    <source>
        <dbReference type="Proteomes" id="UP000006055"/>
    </source>
</evidence>
<dbReference type="HOGENOM" id="CLU_2972073_0_0_7"/>
<dbReference type="RefSeq" id="WP_014811777.1">
    <property type="nucleotide sequence ID" value="NC_018025.1"/>
</dbReference>
<dbReference type="AlphaFoldDB" id="I4CAR0"/>
<proteinExistence type="predicted"/>
<name>I4CAR0_DESTA</name>
<organism evidence="1 2">
    <name type="scientific">Desulfomonile tiedjei (strain ATCC 49306 / DSM 6799 / DCB-1)</name>
    <dbReference type="NCBI Taxonomy" id="706587"/>
    <lineage>
        <taxon>Bacteria</taxon>
        <taxon>Pseudomonadati</taxon>
        <taxon>Thermodesulfobacteriota</taxon>
        <taxon>Desulfomonilia</taxon>
        <taxon>Desulfomonilales</taxon>
        <taxon>Desulfomonilaceae</taxon>
        <taxon>Desulfomonile</taxon>
    </lineage>
</organism>
<accession>I4CAR0</accession>
<sequence>MSEEFSLPEDLLKKLEQMAERYGESPRDLVIAAVDHFTRIPEEQRKAVLKGTSLRRRG</sequence>
<dbReference type="Proteomes" id="UP000006055">
    <property type="component" value="Chromosome"/>
</dbReference>
<dbReference type="KEGG" id="dti:Desti_4011"/>
<evidence type="ECO:0000313" key="1">
    <source>
        <dbReference type="EMBL" id="AFM26651.1"/>
    </source>
</evidence>
<keyword evidence="2" id="KW-1185">Reference proteome</keyword>
<reference evidence="2" key="1">
    <citation type="submission" date="2012-06" db="EMBL/GenBank/DDBJ databases">
        <title>Complete sequence of chromosome of Desulfomonile tiedjei DSM 6799.</title>
        <authorList>
            <person name="Lucas S."/>
            <person name="Copeland A."/>
            <person name="Lapidus A."/>
            <person name="Glavina del Rio T."/>
            <person name="Dalin E."/>
            <person name="Tice H."/>
            <person name="Bruce D."/>
            <person name="Goodwin L."/>
            <person name="Pitluck S."/>
            <person name="Peters L."/>
            <person name="Ovchinnikova G."/>
            <person name="Zeytun A."/>
            <person name="Lu M."/>
            <person name="Kyrpides N."/>
            <person name="Mavromatis K."/>
            <person name="Ivanova N."/>
            <person name="Brettin T."/>
            <person name="Detter J.C."/>
            <person name="Han C."/>
            <person name="Larimer F."/>
            <person name="Land M."/>
            <person name="Hauser L."/>
            <person name="Markowitz V."/>
            <person name="Cheng J.-F."/>
            <person name="Hugenholtz P."/>
            <person name="Woyke T."/>
            <person name="Wu D."/>
            <person name="Spring S."/>
            <person name="Schroeder M."/>
            <person name="Brambilla E."/>
            <person name="Klenk H.-P."/>
            <person name="Eisen J.A."/>
        </authorList>
    </citation>
    <scope>NUCLEOTIDE SEQUENCE [LARGE SCALE GENOMIC DNA]</scope>
    <source>
        <strain evidence="2">ATCC 49306 / DSM 6799 / DCB-1</strain>
    </source>
</reference>
<dbReference type="EMBL" id="CP003360">
    <property type="protein sequence ID" value="AFM26651.1"/>
    <property type="molecule type" value="Genomic_DNA"/>
</dbReference>